<sequence>MVFDGLQQVRFAGDEFYVYIFSRHINKKITGLEKVSKEREL</sequence>
<proteinExistence type="predicted"/>
<evidence type="ECO:0000313" key="1">
    <source>
        <dbReference type="EMBL" id="ACE05102.1"/>
    </source>
</evidence>
<dbReference type="AlphaFoldDB" id="B3ENL3"/>
<accession>B3ENL3</accession>
<protein>
    <submittedName>
        <fullName evidence="1">Uncharacterized protein</fullName>
    </submittedName>
</protein>
<dbReference type="KEGG" id="cpb:Cphamn1_2197"/>
<dbReference type="HOGENOM" id="CLU_3267595_0_0_10"/>
<organism evidence="1">
    <name type="scientific">Chlorobium phaeobacteroides (strain BS1)</name>
    <dbReference type="NCBI Taxonomy" id="331678"/>
    <lineage>
        <taxon>Bacteria</taxon>
        <taxon>Pseudomonadati</taxon>
        <taxon>Chlorobiota</taxon>
        <taxon>Chlorobiia</taxon>
        <taxon>Chlorobiales</taxon>
        <taxon>Chlorobiaceae</taxon>
        <taxon>Chlorobium/Pelodictyon group</taxon>
        <taxon>Chlorobium</taxon>
    </lineage>
</organism>
<dbReference type="EMBL" id="CP001101">
    <property type="protein sequence ID" value="ACE05102.1"/>
    <property type="molecule type" value="Genomic_DNA"/>
</dbReference>
<reference evidence="1" key="1">
    <citation type="submission" date="2008-06" db="EMBL/GenBank/DDBJ databases">
        <title>Complete sequence of Chlorobium phaeobacteroides BS1.</title>
        <authorList>
            <consortium name="US DOE Joint Genome Institute"/>
            <person name="Lucas S."/>
            <person name="Copeland A."/>
            <person name="Lapidus A."/>
            <person name="Glavina del Rio T."/>
            <person name="Dalin E."/>
            <person name="Tice H."/>
            <person name="Bruce D."/>
            <person name="Goodwin L."/>
            <person name="Pitluck S."/>
            <person name="Schmutz J."/>
            <person name="Larimer F."/>
            <person name="Land M."/>
            <person name="Hauser L."/>
            <person name="Kyrpides N."/>
            <person name="Ovchinnikova G."/>
            <person name="Li T."/>
            <person name="Liu Z."/>
            <person name="Zhao F."/>
            <person name="Overmann J."/>
            <person name="Bryant D.A."/>
            <person name="Richardson P."/>
        </authorList>
    </citation>
    <scope>NUCLEOTIDE SEQUENCE [LARGE SCALE GENOMIC DNA]</scope>
    <source>
        <strain evidence="1">BS1</strain>
    </source>
</reference>
<name>B3ENL3_CHLPB</name>
<gene>
    <name evidence="1" type="ordered locus">Cphamn1_2197</name>
</gene>